<dbReference type="RefSeq" id="WP_123915562.1">
    <property type="nucleotide sequence ID" value="NZ_RKRA01000001.1"/>
</dbReference>
<evidence type="ECO:0000313" key="3">
    <source>
        <dbReference type="Proteomes" id="UP000280726"/>
    </source>
</evidence>
<dbReference type="GO" id="GO:0003700">
    <property type="term" value="F:DNA-binding transcription factor activity"/>
    <property type="evidence" value="ECO:0007669"/>
    <property type="project" value="InterPro"/>
</dbReference>
<dbReference type="PANTHER" id="PTHR33164">
    <property type="entry name" value="TRANSCRIPTIONAL REGULATOR, MARR FAMILY"/>
    <property type="match status" value="1"/>
</dbReference>
<name>A0A3N4ZZZ6_9MICO</name>
<dbReference type="EMBL" id="RKRA01000001">
    <property type="protein sequence ID" value="RPF26655.1"/>
    <property type="molecule type" value="Genomic_DNA"/>
</dbReference>
<protein>
    <submittedName>
        <fullName evidence="2">DNA-binding MarR family transcriptional regulator</fullName>
    </submittedName>
</protein>
<reference evidence="2 3" key="1">
    <citation type="submission" date="2018-11" db="EMBL/GenBank/DDBJ databases">
        <title>Sequencing the genomes of 1000 actinobacteria strains.</title>
        <authorList>
            <person name="Klenk H.-P."/>
        </authorList>
    </citation>
    <scope>NUCLEOTIDE SEQUENCE [LARGE SCALE GENOMIC DNA]</scope>
    <source>
        <strain evidence="2 3">DSM 14418</strain>
    </source>
</reference>
<dbReference type="PRINTS" id="PR00598">
    <property type="entry name" value="HTHMARR"/>
</dbReference>
<dbReference type="PANTHER" id="PTHR33164:SF104">
    <property type="entry name" value="TRANSCRIPTIONAL REGULATORY PROTEIN"/>
    <property type="match status" value="1"/>
</dbReference>
<dbReference type="Pfam" id="PF12802">
    <property type="entry name" value="MarR_2"/>
    <property type="match status" value="1"/>
</dbReference>
<organism evidence="2 3">
    <name type="scientific">Georgenia muralis</name>
    <dbReference type="NCBI Taxonomy" id="154117"/>
    <lineage>
        <taxon>Bacteria</taxon>
        <taxon>Bacillati</taxon>
        <taxon>Actinomycetota</taxon>
        <taxon>Actinomycetes</taxon>
        <taxon>Micrococcales</taxon>
        <taxon>Bogoriellaceae</taxon>
        <taxon>Georgenia</taxon>
    </lineage>
</organism>
<dbReference type="PROSITE" id="PS50995">
    <property type="entry name" value="HTH_MARR_2"/>
    <property type="match status" value="1"/>
</dbReference>
<comment type="caution">
    <text evidence="2">The sequence shown here is derived from an EMBL/GenBank/DDBJ whole genome shotgun (WGS) entry which is preliminary data.</text>
</comment>
<dbReference type="Gene3D" id="1.10.10.10">
    <property type="entry name" value="Winged helix-like DNA-binding domain superfamily/Winged helix DNA-binding domain"/>
    <property type="match status" value="1"/>
</dbReference>
<dbReference type="InterPro" id="IPR039422">
    <property type="entry name" value="MarR/SlyA-like"/>
</dbReference>
<dbReference type="SMART" id="SM00347">
    <property type="entry name" value="HTH_MARR"/>
    <property type="match status" value="1"/>
</dbReference>
<dbReference type="AlphaFoldDB" id="A0A3N4ZZZ6"/>
<dbReference type="GO" id="GO:0003677">
    <property type="term" value="F:DNA binding"/>
    <property type="evidence" value="ECO:0007669"/>
    <property type="project" value="UniProtKB-KW"/>
</dbReference>
<proteinExistence type="predicted"/>
<dbReference type="InterPro" id="IPR036388">
    <property type="entry name" value="WH-like_DNA-bd_sf"/>
</dbReference>
<feature type="domain" description="HTH marR-type" evidence="1">
    <location>
        <begin position="24"/>
        <end position="159"/>
    </location>
</feature>
<accession>A0A3N4ZZZ6</accession>
<keyword evidence="3" id="KW-1185">Reference proteome</keyword>
<dbReference type="OrthoDB" id="3237509at2"/>
<sequence>MTGDGVDRILEQWARERPELDTEAMGIFGRIYRIARASGDAMEATYGRFGITRADFDVLATLRRSGEPFALTPSALTGALMLTSGGITGRVDRLERAGLVARSPSPTDRRALLVTLTPAGREVVDKAVVAGLETQRSLLAALPPARRRELDGLLRDLLAAAG</sequence>
<dbReference type="Proteomes" id="UP000280726">
    <property type="component" value="Unassembled WGS sequence"/>
</dbReference>
<dbReference type="InterPro" id="IPR000835">
    <property type="entry name" value="HTH_MarR-typ"/>
</dbReference>
<keyword evidence="2" id="KW-0238">DNA-binding</keyword>
<gene>
    <name evidence="2" type="ORF">EDD32_1103</name>
</gene>
<evidence type="ECO:0000259" key="1">
    <source>
        <dbReference type="PROSITE" id="PS50995"/>
    </source>
</evidence>
<dbReference type="InterPro" id="IPR036390">
    <property type="entry name" value="WH_DNA-bd_sf"/>
</dbReference>
<evidence type="ECO:0000313" key="2">
    <source>
        <dbReference type="EMBL" id="RPF26655.1"/>
    </source>
</evidence>
<dbReference type="SUPFAM" id="SSF46785">
    <property type="entry name" value="Winged helix' DNA-binding domain"/>
    <property type="match status" value="1"/>
</dbReference>
<dbReference type="GO" id="GO:0006950">
    <property type="term" value="P:response to stress"/>
    <property type="evidence" value="ECO:0007669"/>
    <property type="project" value="TreeGrafter"/>
</dbReference>